<dbReference type="SUPFAM" id="SSF53448">
    <property type="entry name" value="Nucleotide-diphospho-sugar transferases"/>
    <property type="match status" value="1"/>
</dbReference>
<name>A0AAW6T718_9MICO</name>
<gene>
    <name evidence="6" type="ORF">QF206_01320</name>
</gene>
<evidence type="ECO:0000256" key="1">
    <source>
        <dbReference type="ARBA" id="ARBA00004776"/>
    </source>
</evidence>
<evidence type="ECO:0000256" key="4">
    <source>
        <dbReference type="ARBA" id="ARBA00022679"/>
    </source>
</evidence>
<dbReference type="InterPro" id="IPR001173">
    <property type="entry name" value="Glyco_trans_2-like"/>
</dbReference>
<dbReference type="RefSeq" id="WP_281487396.1">
    <property type="nucleotide sequence ID" value="NZ_JASATX010000001.1"/>
</dbReference>
<dbReference type="PANTHER" id="PTHR43179:SF12">
    <property type="entry name" value="GALACTOFURANOSYLTRANSFERASE GLFT2"/>
    <property type="match status" value="1"/>
</dbReference>
<dbReference type="GO" id="GO:0016757">
    <property type="term" value="F:glycosyltransferase activity"/>
    <property type="evidence" value="ECO:0007669"/>
    <property type="project" value="UniProtKB-KW"/>
</dbReference>
<protein>
    <submittedName>
        <fullName evidence="6">Glycosyltransferase family 2 protein</fullName>
        <ecNumber evidence="6">2.4.-.-</ecNumber>
    </submittedName>
</protein>
<evidence type="ECO:0000256" key="2">
    <source>
        <dbReference type="ARBA" id="ARBA00006739"/>
    </source>
</evidence>
<dbReference type="Proteomes" id="UP001321506">
    <property type="component" value="Unassembled WGS sequence"/>
</dbReference>
<evidence type="ECO:0000313" key="6">
    <source>
        <dbReference type="EMBL" id="MDI2097608.1"/>
    </source>
</evidence>
<accession>A0AAW6T718</accession>
<organism evidence="6 7">
    <name type="scientific">Ruicaihuangia caeni</name>
    <dbReference type="NCBI Taxonomy" id="3042517"/>
    <lineage>
        <taxon>Bacteria</taxon>
        <taxon>Bacillati</taxon>
        <taxon>Actinomycetota</taxon>
        <taxon>Actinomycetes</taxon>
        <taxon>Micrococcales</taxon>
        <taxon>Microbacteriaceae</taxon>
        <taxon>Ruicaihuangia</taxon>
    </lineage>
</organism>
<keyword evidence="3 6" id="KW-0328">Glycosyltransferase</keyword>
<dbReference type="EMBL" id="JASATX010000001">
    <property type="protein sequence ID" value="MDI2097608.1"/>
    <property type="molecule type" value="Genomic_DNA"/>
</dbReference>
<evidence type="ECO:0000313" key="7">
    <source>
        <dbReference type="Proteomes" id="UP001321506"/>
    </source>
</evidence>
<comment type="pathway">
    <text evidence="1">Cell wall biogenesis; cell wall polysaccharide biosynthesis.</text>
</comment>
<dbReference type="EC" id="2.4.-.-" evidence="6"/>
<keyword evidence="7" id="KW-1185">Reference proteome</keyword>
<comment type="caution">
    <text evidence="6">The sequence shown here is derived from an EMBL/GenBank/DDBJ whole genome shotgun (WGS) entry which is preliminary data.</text>
</comment>
<dbReference type="AlphaFoldDB" id="A0AAW6T718"/>
<evidence type="ECO:0000259" key="5">
    <source>
        <dbReference type="Pfam" id="PF00535"/>
    </source>
</evidence>
<dbReference type="Gene3D" id="3.90.550.10">
    <property type="entry name" value="Spore Coat Polysaccharide Biosynthesis Protein SpsA, Chain A"/>
    <property type="match status" value="1"/>
</dbReference>
<feature type="domain" description="Glycosyltransferase 2-like" evidence="5">
    <location>
        <begin position="5"/>
        <end position="120"/>
    </location>
</feature>
<dbReference type="Pfam" id="PF00535">
    <property type="entry name" value="Glycos_transf_2"/>
    <property type="match status" value="1"/>
</dbReference>
<proteinExistence type="inferred from homology"/>
<sequence length="305" mass="33044">MIDCSIIVVSYRSADDLAALIDSVPEAVGALSWELIVVDNVPDGDSSLDEIVLGRSAVQLVRAGANLGYSGGINRGLAAATASRYTVILNPDLTLEPGSIERLARACEVDGVAASVPLILDDHGVPQPSLRREPSLLGSLGEALFGDHWSQRPAALTEMVRDARAYQQARDIEWATGAALMMRADVAERVGDWDADRFFLYSEETDYCRRIRATEGTVRFEPSAVVRHRGSGSGSSPQLDALREVNRLRYFAKWHDDSAGRLSTALFAGVLLLHHALRAHRPDSRAALLALVSRSHRAALPGGRR</sequence>
<comment type="similarity">
    <text evidence="2">Belongs to the glycosyltransferase 2 family.</text>
</comment>
<dbReference type="InterPro" id="IPR029044">
    <property type="entry name" value="Nucleotide-diphossugar_trans"/>
</dbReference>
<keyword evidence="4 6" id="KW-0808">Transferase</keyword>
<dbReference type="PANTHER" id="PTHR43179">
    <property type="entry name" value="RHAMNOSYLTRANSFERASE WBBL"/>
    <property type="match status" value="1"/>
</dbReference>
<reference evidence="6 7" key="1">
    <citation type="submission" date="2023-04" db="EMBL/GenBank/DDBJ databases">
        <title>Klugiella caeni sp. nov. isolated from the sludge of biochemical tank.</title>
        <authorList>
            <person name="Geng K."/>
        </authorList>
    </citation>
    <scope>NUCLEOTIDE SEQUENCE [LARGE SCALE GENOMIC DNA]</scope>
    <source>
        <strain evidence="6 7">YN-L-19</strain>
    </source>
</reference>
<evidence type="ECO:0000256" key="3">
    <source>
        <dbReference type="ARBA" id="ARBA00022676"/>
    </source>
</evidence>